<organism evidence="2 3">
    <name type="scientific">Fusarium redolens</name>
    <dbReference type="NCBI Taxonomy" id="48865"/>
    <lineage>
        <taxon>Eukaryota</taxon>
        <taxon>Fungi</taxon>
        <taxon>Dikarya</taxon>
        <taxon>Ascomycota</taxon>
        <taxon>Pezizomycotina</taxon>
        <taxon>Sordariomycetes</taxon>
        <taxon>Hypocreomycetidae</taxon>
        <taxon>Hypocreales</taxon>
        <taxon>Nectriaceae</taxon>
        <taxon>Fusarium</taxon>
        <taxon>Fusarium redolens species complex</taxon>
    </lineage>
</organism>
<feature type="region of interest" description="Disordered" evidence="1">
    <location>
        <begin position="188"/>
        <end position="222"/>
    </location>
</feature>
<accession>A0A9P9GD08</accession>
<evidence type="ECO:0000313" key="3">
    <source>
        <dbReference type="Proteomes" id="UP000720189"/>
    </source>
</evidence>
<sequence>MSSSGKLSDAERQVQKTAYRCHTSGHSLLSELRCVTEKQKSHDCMGVVAYVVKSKLHRKKIERMETKFKNDREELQMDLQLNILSQNQVKEYLEMEGFENLEMDIQILINQVSKGFFGLERFIAAQQEATNELIEARFDVTDELIAQESAKTHLRYTEMRQQYNDVLDSSEASFDRVFASYKRISNNDNDSQISKDDSGHSSTNTRHKNEDDSQLSGGYHGESEENEMIDRAWFNFLEWLRLSHSWIGKEYCDEIYP</sequence>
<dbReference type="Proteomes" id="UP000720189">
    <property type="component" value="Unassembled WGS sequence"/>
</dbReference>
<gene>
    <name evidence="2" type="ORF">BKA55DRAFT_694415</name>
</gene>
<dbReference type="AlphaFoldDB" id="A0A9P9GD08"/>
<dbReference type="GeneID" id="70229988"/>
<dbReference type="OrthoDB" id="5086500at2759"/>
<dbReference type="RefSeq" id="XP_046044921.1">
    <property type="nucleotide sequence ID" value="XM_046200034.1"/>
</dbReference>
<proteinExistence type="predicted"/>
<protein>
    <submittedName>
        <fullName evidence="2">Uncharacterized protein</fullName>
    </submittedName>
</protein>
<name>A0A9P9GD08_FUSRE</name>
<reference evidence="2" key="1">
    <citation type="journal article" date="2021" name="Nat. Commun.">
        <title>Genetic determinants of endophytism in the Arabidopsis root mycobiome.</title>
        <authorList>
            <person name="Mesny F."/>
            <person name="Miyauchi S."/>
            <person name="Thiergart T."/>
            <person name="Pickel B."/>
            <person name="Atanasova L."/>
            <person name="Karlsson M."/>
            <person name="Huettel B."/>
            <person name="Barry K.W."/>
            <person name="Haridas S."/>
            <person name="Chen C."/>
            <person name="Bauer D."/>
            <person name="Andreopoulos W."/>
            <person name="Pangilinan J."/>
            <person name="LaButti K."/>
            <person name="Riley R."/>
            <person name="Lipzen A."/>
            <person name="Clum A."/>
            <person name="Drula E."/>
            <person name="Henrissat B."/>
            <person name="Kohler A."/>
            <person name="Grigoriev I.V."/>
            <person name="Martin F.M."/>
            <person name="Hacquard S."/>
        </authorList>
    </citation>
    <scope>NUCLEOTIDE SEQUENCE</scope>
    <source>
        <strain evidence="2">MPI-CAGE-AT-0023</strain>
    </source>
</reference>
<evidence type="ECO:0000313" key="2">
    <source>
        <dbReference type="EMBL" id="KAH7236791.1"/>
    </source>
</evidence>
<comment type="caution">
    <text evidence="2">The sequence shown here is derived from an EMBL/GenBank/DDBJ whole genome shotgun (WGS) entry which is preliminary data.</text>
</comment>
<dbReference type="EMBL" id="JAGMUX010000016">
    <property type="protein sequence ID" value="KAH7236791.1"/>
    <property type="molecule type" value="Genomic_DNA"/>
</dbReference>
<evidence type="ECO:0000256" key="1">
    <source>
        <dbReference type="SAM" id="MobiDB-lite"/>
    </source>
</evidence>
<keyword evidence="3" id="KW-1185">Reference proteome</keyword>